<keyword evidence="2" id="KW-1185">Reference proteome</keyword>
<name>A0A1Y2AXC5_9FUNG</name>
<dbReference type="EMBL" id="MCOG01000194">
    <property type="protein sequence ID" value="ORY27228.1"/>
    <property type="molecule type" value="Genomic_DNA"/>
</dbReference>
<reference evidence="1 2" key="1">
    <citation type="submission" date="2016-08" db="EMBL/GenBank/DDBJ databases">
        <title>A Parts List for Fungal Cellulosomes Revealed by Comparative Genomics.</title>
        <authorList>
            <consortium name="DOE Joint Genome Institute"/>
            <person name="Haitjema C.H."/>
            <person name="Gilmore S.P."/>
            <person name="Henske J.K."/>
            <person name="Solomon K.V."/>
            <person name="De Groot R."/>
            <person name="Kuo A."/>
            <person name="Mondo S.J."/>
            <person name="Salamov A.A."/>
            <person name="Labutti K."/>
            <person name="Zhao Z."/>
            <person name="Chiniquy J."/>
            <person name="Barry K."/>
            <person name="Brewer H.M."/>
            <person name="Purvine S.O."/>
            <person name="Wright A.T."/>
            <person name="Boxma B."/>
            <person name="Van Alen T."/>
            <person name="Hackstein J.H."/>
            <person name="Baker S.E."/>
            <person name="Grigoriev I.V."/>
            <person name="O'Malley M.A."/>
        </authorList>
    </citation>
    <scope>NUCLEOTIDE SEQUENCE [LARGE SCALE GENOMIC DNA]</scope>
    <source>
        <strain evidence="1 2">G1</strain>
    </source>
</reference>
<evidence type="ECO:0000313" key="2">
    <source>
        <dbReference type="Proteomes" id="UP000193920"/>
    </source>
</evidence>
<dbReference type="OrthoDB" id="2138999at2759"/>
<organism evidence="1 2">
    <name type="scientific">Neocallimastix californiae</name>
    <dbReference type="NCBI Taxonomy" id="1754190"/>
    <lineage>
        <taxon>Eukaryota</taxon>
        <taxon>Fungi</taxon>
        <taxon>Fungi incertae sedis</taxon>
        <taxon>Chytridiomycota</taxon>
        <taxon>Chytridiomycota incertae sedis</taxon>
        <taxon>Neocallimastigomycetes</taxon>
        <taxon>Neocallimastigales</taxon>
        <taxon>Neocallimastigaceae</taxon>
        <taxon>Neocallimastix</taxon>
    </lineage>
</organism>
<protein>
    <submittedName>
        <fullName evidence="1">Uncharacterized protein</fullName>
    </submittedName>
</protein>
<sequence>MDKPFKLVLSIEHKITNIPYFNNKTLKEHVRYSYTDKYYQLDITDYEQLEIEILEYDFYLISDIINNITLILNFFDVVDINNYLSNFKFQKPITPFVDDLLDINKGFYITNKIDGLRKLLIISNKDGYILTYKNSTYYDDLVYKIKYSYKNSLDVLVKNNSCYKQDINGLSLISNVIYDNKYNNGIVEVLLKNINNKYYSISIKERTDKIKLKFKYTINSIFSALNYGLDTDIFTNNSILLLRRYHNFIKQRSLSNCINNYTNPTLIDIGSGNGADFTKMGRL</sequence>
<gene>
    <name evidence="1" type="ORF">LY90DRAFT_628687</name>
</gene>
<proteinExistence type="predicted"/>
<dbReference type="AlphaFoldDB" id="A0A1Y2AXC5"/>
<accession>A0A1Y2AXC5</accession>
<evidence type="ECO:0000313" key="1">
    <source>
        <dbReference type="EMBL" id="ORY27228.1"/>
    </source>
</evidence>
<comment type="caution">
    <text evidence="1">The sequence shown here is derived from an EMBL/GenBank/DDBJ whole genome shotgun (WGS) entry which is preliminary data.</text>
</comment>
<dbReference type="Proteomes" id="UP000193920">
    <property type="component" value="Unassembled WGS sequence"/>
</dbReference>